<keyword evidence="1" id="KW-0812">Transmembrane</keyword>
<proteinExistence type="predicted"/>
<gene>
    <name evidence="2" type="primary">spoIIM</name>
    <name evidence="2" type="ORF">ACFSJH_09850</name>
</gene>
<evidence type="ECO:0000256" key="1">
    <source>
        <dbReference type="SAM" id="Phobius"/>
    </source>
</evidence>
<dbReference type="RefSeq" id="WP_377771788.1">
    <property type="nucleotide sequence ID" value="NZ_JBHUHO010000029.1"/>
</dbReference>
<name>A0ABW4YKD7_9BACL</name>
<dbReference type="Proteomes" id="UP001597362">
    <property type="component" value="Unassembled WGS sequence"/>
</dbReference>
<dbReference type="InterPro" id="IPR002798">
    <property type="entry name" value="SpoIIM-like"/>
</dbReference>
<dbReference type="NCBIfam" id="TIGR02831">
    <property type="entry name" value="spo_II_M"/>
    <property type="match status" value="1"/>
</dbReference>
<dbReference type="InterPro" id="IPR014196">
    <property type="entry name" value="SpoIIM"/>
</dbReference>
<dbReference type="Pfam" id="PF01944">
    <property type="entry name" value="SpoIIM"/>
    <property type="match status" value="1"/>
</dbReference>
<feature type="transmembrane region" description="Helical" evidence="1">
    <location>
        <begin position="161"/>
        <end position="182"/>
    </location>
</feature>
<feature type="transmembrane region" description="Helical" evidence="1">
    <location>
        <begin position="6"/>
        <end position="27"/>
    </location>
</feature>
<sequence>MKNRNLHLYAFVIGLIGAGYLFGIVLAHNITLDQQQLLSQEIAQYLHMLQQPSSVDSPKFFTEFMAQLKWLLLIWGLGATVIGVPLSLVFIFLKGSILGFTTMMFIEQFSWKGLTISILATAPHNLLILPALVIVTVAAMQYSWRMIQQHVLQHKLVEKQLFVRYTNQAIIMVFVFIVAVVIKTYLSPTIVQWAATYVM</sequence>
<reference evidence="3" key="1">
    <citation type="journal article" date="2019" name="Int. J. Syst. Evol. Microbiol.">
        <title>The Global Catalogue of Microorganisms (GCM) 10K type strain sequencing project: providing services to taxonomists for standard genome sequencing and annotation.</title>
        <authorList>
            <consortium name="The Broad Institute Genomics Platform"/>
            <consortium name="The Broad Institute Genome Sequencing Center for Infectious Disease"/>
            <person name="Wu L."/>
            <person name="Ma J."/>
        </authorList>
    </citation>
    <scope>NUCLEOTIDE SEQUENCE [LARGE SCALE GENOMIC DNA]</scope>
    <source>
        <strain evidence="3">GH52</strain>
    </source>
</reference>
<feature type="transmembrane region" description="Helical" evidence="1">
    <location>
        <begin position="113"/>
        <end position="140"/>
    </location>
</feature>
<keyword evidence="1" id="KW-1133">Transmembrane helix</keyword>
<evidence type="ECO:0000313" key="3">
    <source>
        <dbReference type="Proteomes" id="UP001597362"/>
    </source>
</evidence>
<comment type="caution">
    <text evidence="2">The sequence shown here is derived from an EMBL/GenBank/DDBJ whole genome shotgun (WGS) entry which is preliminary data.</text>
</comment>
<dbReference type="PIRSF" id="PIRSF038973">
    <property type="entry name" value="SpoIIM"/>
    <property type="match status" value="1"/>
</dbReference>
<dbReference type="EMBL" id="JBHUHO010000029">
    <property type="protein sequence ID" value="MFD2116027.1"/>
    <property type="molecule type" value="Genomic_DNA"/>
</dbReference>
<protein>
    <submittedName>
        <fullName evidence="2">Stage II sporulation protein M</fullName>
    </submittedName>
</protein>
<accession>A0ABW4YKD7</accession>
<feature type="transmembrane region" description="Helical" evidence="1">
    <location>
        <begin position="70"/>
        <end position="93"/>
    </location>
</feature>
<keyword evidence="1" id="KW-0472">Membrane</keyword>
<keyword evidence="3" id="KW-1185">Reference proteome</keyword>
<evidence type="ECO:0000313" key="2">
    <source>
        <dbReference type="EMBL" id="MFD2116027.1"/>
    </source>
</evidence>
<organism evidence="2 3">
    <name type="scientific">Paenibacillus yanchengensis</name>
    <dbReference type="NCBI Taxonomy" id="2035833"/>
    <lineage>
        <taxon>Bacteria</taxon>
        <taxon>Bacillati</taxon>
        <taxon>Bacillota</taxon>
        <taxon>Bacilli</taxon>
        <taxon>Bacillales</taxon>
        <taxon>Paenibacillaceae</taxon>
        <taxon>Paenibacillus</taxon>
    </lineage>
</organism>